<gene>
    <name evidence="2" type="ORF">MWN34_13840</name>
</gene>
<dbReference type="PROSITE" id="PS51318">
    <property type="entry name" value="TAT"/>
    <property type="match status" value="1"/>
</dbReference>
<evidence type="ECO:0000313" key="3">
    <source>
        <dbReference type="Proteomes" id="UP001203284"/>
    </source>
</evidence>
<proteinExistence type="predicted"/>
<accession>A0ABT0DDG2</accession>
<protein>
    <recommendedName>
        <fullName evidence="4">DUF4412 domain-containing protein</fullName>
    </recommendedName>
</protein>
<reference evidence="2 3" key="1">
    <citation type="submission" date="2022-04" db="EMBL/GenBank/DDBJ databases">
        <authorList>
            <person name="Grouzdev D.S."/>
            <person name="Pantiukh K.S."/>
            <person name="Krutkina M.S."/>
        </authorList>
    </citation>
    <scope>NUCLEOTIDE SEQUENCE [LARGE SCALE GENOMIC DNA]</scope>
    <source>
        <strain evidence="2 3">6x-1</strain>
    </source>
</reference>
<evidence type="ECO:0000313" key="2">
    <source>
        <dbReference type="EMBL" id="MCK0197991.1"/>
    </source>
</evidence>
<dbReference type="EMBL" id="JALKCH010000008">
    <property type="protein sequence ID" value="MCK0197991.1"/>
    <property type="molecule type" value="Genomic_DNA"/>
</dbReference>
<evidence type="ECO:0000256" key="1">
    <source>
        <dbReference type="SAM" id="MobiDB-lite"/>
    </source>
</evidence>
<organism evidence="2 3">
    <name type="scientific">Ancylobacter crimeensis</name>
    <dbReference type="NCBI Taxonomy" id="2579147"/>
    <lineage>
        <taxon>Bacteria</taxon>
        <taxon>Pseudomonadati</taxon>
        <taxon>Pseudomonadota</taxon>
        <taxon>Alphaproteobacteria</taxon>
        <taxon>Hyphomicrobiales</taxon>
        <taxon>Xanthobacteraceae</taxon>
        <taxon>Ancylobacter</taxon>
    </lineage>
</organism>
<comment type="caution">
    <text evidence="2">The sequence shown here is derived from an EMBL/GenBank/DDBJ whole genome shotgun (WGS) entry which is preliminary data.</text>
</comment>
<feature type="compositionally biased region" description="Low complexity" evidence="1">
    <location>
        <begin position="8"/>
        <end position="19"/>
    </location>
</feature>
<keyword evidence="3" id="KW-1185">Reference proteome</keyword>
<sequence length="229" mass="24500">MTNNDVPATGRAGASCARASRTDRRRAIPLSMGAGLAALLLSAPLARAEPVPRPRTDYALSGRVAADKVVVSIVSVGPRLRVDVGVAGKGSVTGFLDRGSSKILLTADMKAVRGNAIEVELPMDYLFLDFPEEAERLKRDRVADEVCDVWRTNTSSGTVDACITPDGIVLRAQTYLRDQPQTLFEALTVTRGPQQPGAVELPSNVKLRRIPKGLDGLLGLDAMLPNLTR</sequence>
<dbReference type="Proteomes" id="UP001203284">
    <property type="component" value="Unassembled WGS sequence"/>
</dbReference>
<name>A0ABT0DDG2_9HYPH</name>
<evidence type="ECO:0008006" key="4">
    <source>
        <dbReference type="Google" id="ProtNLM"/>
    </source>
</evidence>
<dbReference type="RefSeq" id="WP_247029884.1">
    <property type="nucleotide sequence ID" value="NZ_JALKCH010000008.1"/>
</dbReference>
<dbReference type="InterPro" id="IPR006311">
    <property type="entry name" value="TAT_signal"/>
</dbReference>
<feature type="region of interest" description="Disordered" evidence="1">
    <location>
        <begin position="1"/>
        <end position="20"/>
    </location>
</feature>